<evidence type="ECO:0000313" key="7">
    <source>
        <dbReference type="EMBL" id="ADZ85153.1"/>
    </source>
</evidence>
<feature type="signal peptide" evidence="5">
    <location>
        <begin position="1"/>
        <end position="19"/>
    </location>
</feature>
<organism evidence="7 8">
    <name type="scientific">Cellulosilyticum lentocellum (strain ATCC 49066 / DSM 5427 / NCIMB 11756 / RHM5)</name>
    <name type="common">Clostridium lentocellum</name>
    <dbReference type="NCBI Taxonomy" id="642492"/>
    <lineage>
        <taxon>Bacteria</taxon>
        <taxon>Bacillati</taxon>
        <taxon>Bacillota</taxon>
        <taxon>Clostridia</taxon>
        <taxon>Lachnospirales</taxon>
        <taxon>Cellulosilyticaceae</taxon>
        <taxon>Cellulosilyticum</taxon>
    </lineage>
</organism>
<comment type="subcellular location">
    <subcellularLocation>
        <location evidence="1">Cell envelope</location>
    </subcellularLocation>
</comment>
<dbReference type="Proteomes" id="UP000008467">
    <property type="component" value="Chromosome"/>
</dbReference>
<gene>
    <name evidence="7" type="ordered locus">Clole_3467</name>
</gene>
<reference evidence="7 8" key="1">
    <citation type="journal article" date="2011" name="J. Bacteriol.">
        <title>Complete genome sequence of the cellulose-degrading bacterium Cellulosilyticum lentocellum.</title>
        <authorList>
            <consortium name="US DOE Joint Genome Institute"/>
            <person name="Miller D.A."/>
            <person name="Suen G."/>
            <person name="Bruce D."/>
            <person name="Copeland A."/>
            <person name="Cheng J.F."/>
            <person name="Detter C."/>
            <person name="Goodwin L.A."/>
            <person name="Han C.S."/>
            <person name="Hauser L.J."/>
            <person name="Land M.L."/>
            <person name="Lapidus A."/>
            <person name="Lucas S."/>
            <person name="Meincke L."/>
            <person name="Pitluck S."/>
            <person name="Tapia R."/>
            <person name="Teshima H."/>
            <person name="Woyke T."/>
            <person name="Fox B.G."/>
            <person name="Angert E.R."/>
            <person name="Currie C.R."/>
        </authorList>
    </citation>
    <scope>NUCLEOTIDE SEQUENCE [LARGE SCALE GENOMIC DNA]</scope>
    <source>
        <strain evidence="8">ATCC 49066 / DSM 5427 / NCIMB 11756 / RHM5</strain>
    </source>
</reference>
<keyword evidence="8" id="KW-1185">Reference proteome</keyword>
<dbReference type="PANTHER" id="PTHR35936">
    <property type="entry name" value="MEMBRANE-BOUND LYTIC MUREIN TRANSGLYCOSYLASE F"/>
    <property type="match status" value="1"/>
</dbReference>
<dbReference type="PROSITE" id="PS01039">
    <property type="entry name" value="SBP_BACTERIAL_3"/>
    <property type="match status" value="1"/>
</dbReference>
<dbReference type="CDD" id="cd13713">
    <property type="entry name" value="PBP2_Cystine_like_1"/>
    <property type="match status" value="1"/>
</dbReference>
<dbReference type="SMART" id="SM00062">
    <property type="entry name" value="PBPb"/>
    <property type="match status" value="1"/>
</dbReference>
<feature type="domain" description="Solute-binding protein family 3/N-terminal" evidence="6">
    <location>
        <begin position="37"/>
        <end position="256"/>
    </location>
</feature>
<evidence type="ECO:0000256" key="4">
    <source>
        <dbReference type="RuleBase" id="RU003744"/>
    </source>
</evidence>
<dbReference type="SUPFAM" id="SSF53850">
    <property type="entry name" value="Periplasmic binding protein-like II"/>
    <property type="match status" value="1"/>
</dbReference>
<dbReference type="RefSeq" id="WP_013658429.1">
    <property type="nucleotide sequence ID" value="NC_015275.1"/>
</dbReference>
<evidence type="ECO:0000256" key="3">
    <source>
        <dbReference type="ARBA" id="ARBA00022729"/>
    </source>
</evidence>
<dbReference type="eggNOG" id="COG0834">
    <property type="taxonomic scope" value="Bacteria"/>
</dbReference>
<dbReference type="PANTHER" id="PTHR35936:SF34">
    <property type="entry name" value="ABC TRANSPORTER EXTRACELLULAR-BINDING PROTEIN YCKB-RELATED"/>
    <property type="match status" value="1"/>
</dbReference>
<evidence type="ECO:0000256" key="5">
    <source>
        <dbReference type="SAM" id="SignalP"/>
    </source>
</evidence>
<feature type="chain" id="PRO_5039263808" evidence="5">
    <location>
        <begin position="20"/>
        <end position="260"/>
    </location>
</feature>
<evidence type="ECO:0000256" key="1">
    <source>
        <dbReference type="ARBA" id="ARBA00004196"/>
    </source>
</evidence>
<name>F2JSB5_CELLD</name>
<dbReference type="InterPro" id="IPR001638">
    <property type="entry name" value="Solute-binding_3/MltF_N"/>
</dbReference>
<dbReference type="Pfam" id="PF00497">
    <property type="entry name" value="SBP_bac_3"/>
    <property type="match status" value="1"/>
</dbReference>
<protein>
    <submittedName>
        <fullName evidence="7">ABC-type transporter, periplasmic subunit family 3</fullName>
    </submittedName>
</protein>
<dbReference type="InterPro" id="IPR018313">
    <property type="entry name" value="SBP_3_CS"/>
</dbReference>
<keyword evidence="3 5" id="KW-0732">Signal</keyword>
<dbReference type="STRING" id="642492.Clole_3467"/>
<dbReference type="EMBL" id="CP002582">
    <property type="protein sequence ID" value="ADZ85153.1"/>
    <property type="molecule type" value="Genomic_DNA"/>
</dbReference>
<evidence type="ECO:0000259" key="6">
    <source>
        <dbReference type="SMART" id="SM00062"/>
    </source>
</evidence>
<dbReference type="PROSITE" id="PS51257">
    <property type="entry name" value="PROKAR_LIPOPROTEIN"/>
    <property type="match status" value="1"/>
</dbReference>
<proteinExistence type="inferred from homology"/>
<dbReference type="GO" id="GO:0030313">
    <property type="term" value="C:cell envelope"/>
    <property type="evidence" value="ECO:0007669"/>
    <property type="project" value="UniProtKB-SubCell"/>
</dbReference>
<dbReference type="KEGG" id="cle:Clole_3467"/>
<dbReference type="AlphaFoldDB" id="F2JSB5"/>
<dbReference type="Gene3D" id="3.40.190.10">
    <property type="entry name" value="Periplasmic binding protein-like II"/>
    <property type="match status" value="2"/>
</dbReference>
<evidence type="ECO:0000313" key="8">
    <source>
        <dbReference type="Proteomes" id="UP000008467"/>
    </source>
</evidence>
<sequence>MLKKILLLGLSLCTMFSFVGCTNSTQTTYEKVKEKKELTFAMTGQYPPFNYIDESGELVGFDIDIANAIADKMGVTAKPETIAWEGIITGLTGKRFDMIIGSMAITEERLEKVSFSNPYYYDGAQLFVMQDSDIADINDLTNAKVGVVTGTTFHSYLSENYPNLEILQFESDVDNLRALKQGRMDALVTGKFVGLSAPSKYGINIKVAGTLLYFEEIGVAIRKEDAELLDAVNTALQDMIDDGTYEEISQKWFSTNILEK</sequence>
<dbReference type="HOGENOM" id="CLU_019602_18_5_9"/>
<comment type="similarity">
    <text evidence="2 4">Belongs to the bacterial solute-binding protein 3 family.</text>
</comment>
<evidence type="ECO:0000256" key="2">
    <source>
        <dbReference type="ARBA" id="ARBA00010333"/>
    </source>
</evidence>
<accession>F2JSB5</accession>